<gene>
    <name evidence="1" type="ORF">Ec26</name>
</gene>
<proteinExistence type="predicted"/>
<evidence type="ECO:0000313" key="1">
    <source>
        <dbReference type="EMBL" id="AUV57140.1"/>
    </source>
</evidence>
<protein>
    <submittedName>
        <fullName evidence="1">Uncharacterized protein</fullName>
    </submittedName>
</protein>
<sequence length="83" mass="9196">MKRITAIIIATACILGSSWDVQAEKITVEAPVVNSVDLCNEGRQAYADNVQLGTVIEWLNHSTLDVEDKSVFLECFIDEGRKL</sequence>
<name>A0A2P0W9U6_9CAUD</name>
<dbReference type="Proteomes" id="UP000241856">
    <property type="component" value="Segment"/>
</dbReference>
<reference evidence="1 2" key="1">
    <citation type="submission" date="2017-12" db="EMBL/GenBank/DDBJ databases">
        <title>Genomic analysis of a novel phage Ec_L1 lytic to Enterobacter cloacae.</title>
        <authorList>
            <person name="Li Z."/>
            <person name="Ren H."/>
            <person name="Xu Y."/>
        </authorList>
    </citation>
    <scope>NUCLEOTIDE SEQUENCE [LARGE SCALE GENOMIC DNA]</scope>
</reference>
<accession>A0A2P0W9U6</accession>
<keyword evidence="2" id="KW-1185">Reference proteome</keyword>
<evidence type="ECO:0000313" key="2">
    <source>
        <dbReference type="Proteomes" id="UP000241856"/>
    </source>
</evidence>
<organism evidence="1 2">
    <name type="scientific">Enterobacter phage Ec_L1</name>
    <dbReference type="NCBI Taxonomy" id="2070180"/>
    <lineage>
        <taxon>Viruses</taxon>
        <taxon>Duplodnaviria</taxon>
        <taxon>Heunggongvirae</taxon>
        <taxon>Uroviricota</taxon>
        <taxon>Caudoviricetes</taxon>
        <taxon>Drexlerviridae</taxon>
        <taxon>Eclunavirus</taxon>
        <taxon>Eclunavirus EcL1</taxon>
    </lineage>
</organism>
<dbReference type="OrthoDB" id="28838at10239"/>
<dbReference type="EMBL" id="MG732930">
    <property type="protein sequence ID" value="AUV57140.1"/>
    <property type="molecule type" value="Genomic_DNA"/>
</dbReference>